<dbReference type="EMBL" id="JBHLWM010000012">
    <property type="protein sequence ID" value="MFC0243656.1"/>
    <property type="molecule type" value="Genomic_DNA"/>
</dbReference>
<keyword evidence="1" id="KW-0472">Membrane</keyword>
<accession>A0ABV6EZI9</accession>
<comment type="caution">
    <text evidence="2">The sequence shown here is derived from an EMBL/GenBank/DDBJ whole genome shotgun (WGS) entry which is preliminary data.</text>
</comment>
<reference evidence="2 3" key="1">
    <citation type="submission" date="2024-09" db="EMBL/GenBank/DDBJ databases">
        <authorList>
            <person name="Sun Q."/>
            <person name="Mori K."/>
        </authorList>
    </citation>
    <scope>NUCLEOTIDE SEQUENCE [LARGE SCALE GENOMIC DNA]</scope>
    <source>
        <strain evidence="2 3">KCTC 23279</strain>
    </source>
</reference>
<evidence type="ECO:0000256" key="1">
    <source>
        <dbReference type="SAM" id="Phobius"/>
    </source>
</evidence>
<sequence length="60" mass="6916">MKGSFWGGFLSCYLVVAFLWGSLVYRLDRPWHSAIQNGLSWPINFVALAILSDIKREQEQ</sequence>
<evidence type="ECO:0000313" key="3">
    <source>
        <dbReference type="Proteomes" id="UP001589775"/>
    </source>
</evidence>
<protein>
    <submittedName>
        <fullName evidence="2">Uncharacterized protein</fullName>
    </submittedName>
</protein>
<name>A0ABV6EZI9_9BRAD</name>
<proteinExistence type="predicted"/>
<organism evidence="2 3">
    <name type="scientific">Rhodopseudomonas telluris</name>
    <dbReference type="NCBI Taxonomy" id="644215"/>
    <lineage>
        <taxon>Bacteria</taxon>
        <taxon>Pseudomonadati</taxon>
        <taxon>Pseudomonadota</taxon>
        <taxon>Alphaproteobacteria</taxon>
        <taxon>Hyphomicrobiales</taxon>
        <taxon>Nitrobacteraceae</taxon>
        <taxon>Rhodopseudomonas</taxon>
    </lineage>
</organism>
<keyword evidence="1" id="KW-0812">Transmembrane</keyword>
<gene>
    <name evidence="2" type="ORF">ACFFJ6_24450</name>
</gene>
<dbReference type="RefSeq" id="WP_378392851.1">
    <property type="nucleotide sequence ID" value="NZ_JBHLWM010000012.1"/>
</dbReference>
<feature type="transmembrane region" description="Helical" evidence="1">
    <location>
        <begin position="6"/>
        <end position="25"/>
    </location>
</feature>
<dbReference type="Proteomes" id="UP001589775">
    <property type="component" value="Unassembled WGS sequence"/>
</dbReference>
<keyword evidence="3" id="KW-1185">Reference proteome</keyword>
<keyword evidence="1" id="KW-1133">Transmembrane helix</keyword>
<evidence type="ECO:0000313" key="2">
    <source>
        <dbReference type="EMBL" id="MFC0243656.1"/>
    </source>
</evidence>